<dbReference type="InterPro" id="IPR028202">
    <property type="entry name" value="Reductase_C"/>
</dbReference>
<dbReference type="InterPro" id="IPR050446">
    <property type="entry name" value="FAD-oxidoreductase/Apoptosis"/>
</dbReference>
<keyword evidence="4" id="KW-0560">Oxidoreductase</keyword>
<proteinExistence type="predicted"/>
<evidence type="ECO:0000256" key="3">
    <source>
        <dbReference type="ARBA" id="ARBA00022827"/>
    </source>
</evidence>
<dbReference type="Pfam" id="PF07992">
    <property type="entry name" value="Pyr_redox_2"/>
    <property type="match status" value="1"/>
</dbReference>
<comment type="caution">
    <text evidence="7">The sequence shown here is derived from an EMBL/GenBank/DDBJ whole genome shotgun (WGS) entry which is preliminary data.</text>
</comment>
<sequence length="412" mass="43612">MTHGTAIIGAGQAGHTTAMHLRAAGYDAPITLIGAEAAVPYQRPPLSKRYLLREIGQEHLTLGTPAGRAKPEVDLRTGERVARIDVAQQVVVRTDGSTLRYDNLVLATGARARRLPDSLVDGVQGVHVLRTLADADALSGALDRAKSVLVLGGGFIGLEFASVAARLGRHVTVVERDRLLQRVVSEQAADHLRSEHLRAGVEVLEGRALQSLDGENGRVVAGVLTDGTRIEADLVLVGIGAEPVAELAAGAGITVDNGITVDEIGRTSAPSVYAVGDCANFAWQGGRLRLESVQNAEYMAKAAAAHIAGRAVPPRPAPWFWSDQYDVRLQIVGLTGDGDGVIRRTTEDGAGFSLWHYRGDRLIAVEALNDPGAFLTARRLLDRGISPARHHLADESVSIRALAAQALGRATS</sequence>
<evidence type="ECO:0000256" key="2">
    <source>
        <dbReference type="ARBA" id="ARBA00022630"/>
    </source>
</evidence>
<dbReference type="SUPFAM" id="SSF55424">
    <property type="entry name" value="FAD/NAD-linked reductases, dimerisation (C-terminal) domain"/>
    <property type="match status" value="1"/>
</dbReference>
<dbReference type="PRINTS" id="PR00411">
    <property type="entry name" value="PNDRDTASEI"/>
</dbReference>
<dbReference type="EMBL" id="JBHSPC010000011">
    <property type="protein sequence ID" value="MFC5669156.1"/>
    <property type="molecule type" value="Genomic_DNA"/>
</dbReference>
<feature type="domain" description="FAD/NAD(P)-binding" evidence="5">
    <location>
        <begin position="6"/>
        <end position="300"/>
    </location>
</feature>
<comment type="cofactor">
    <cofactor evidence="1">
        <name>FAD</name>
        <dbReference type="ChEBI" id="CHEBI:57692"/>
    </cofactor>
</comment>
<reference evidence="8" key="1">
    <citation type="journal article" date="2019" name="Int. J. Syst. Evol. Microbiol.">
        <title>The Global Catalogue of Microorganisms (GCM) 10K type strain sequencing project: providing services to taxonomists for standard genome sequencing and annotation.</title>
        <authorList>
            <consortium name="The Broad Institute Genomics Platform"/>
            <consortium name="The Broad Institute Genome Sequencing Center for Infectious Disease"/>
            <person name="Wu L."/>
            <person name="Ma J."/>
        </authorList>
    </citation>
    <scope>NUCLEOTIDE SEQUENCE [LARGE SCALE GENOMIC DNA]</scope>
    <source>
        <strain evidence="8">JCM 13852</strain>
    </source>
</reference>
<dbReference type="Proteomes" id="UP001596183">
    <property type="component" value="Unassembled WGS sequence"/>
</dbReference>
<dbReference type="InterPro" id="IPR036188">
    <property type="entry name" value="FAD/NAD-bd_sf"/>
</dbReference>
<dbReference type="PANTHER" id="PTHR43557:SF2">
    <property type="entry name" value="RIESKE DOMAIN-CONTAINING PROTEIN-RELATED"/>
    <property type="match status" value="1"/>
</dbReference>
<feature type="domain" description="Reductase C-terminal" evidence="6">
    <location>
        <begin position="319"/>
        <end position="403"/>
    </location>
</feature>
<dbReference type="Pfam" id="PF14759">
    <property type="entry name" value="Reductase_C"/>
    <property type="match status" value="1"/>
</dbReference>
<name>A0ABW0XFJ1_9ACTN</name>
<dbReference type="SUPFAM" id="SSF51905">
    <property type="entry name" value="FAD/NAD(P)-binding domain"/>
    <property type="match status" value="1"/>
</dbReference>
<dbReference type="Gene3D" id="3.50.50.60">
    <property type="entry name" value="FAD/NAD(P)-binding domain"/>
    <property type="match status" value="2"/>
</dbReference>
<evidence type="ECO:0000313" key="7">
    <source>
        <dbReference type="EMBL" id="MFC5669156.1"/>
    </source>
</evidence>
<dbReference type="PRINTS" id="PR00368">
    <property type="entry name" value="FADPNR"/>
</dbReference>
<keyword evidence="8" id="KW-1185">Reference proteome</keyword>
<protein>
    <submittedName>
        <fullName evidence="7">NAD(P)/FAD-dependent oxidoreductase</fullName>
    </submittedName>
</protein>
<dbReference type="PANTHER" id="PTHR43557">
    <property type="entry name" value="APOPTOSIS-INDUCING FACTOR 1"/>
    <property type="match status" value="1"/>
</dbReference>
<evidence type="ECO:0000256" key="4">
    <source>
        <dbReference type="ARBA" id="ARBA00023002"/>
    </source>
</evidence>
<dbReference type="InterPro" id="IPR016156">
    <property type="entry name" value="FAD/NAD-linked_Rdtase_dimer_sf"/>
</dbReference>
<gene>
    <name evidence="7" type="ORF">ACFP2V_03200</name>
</gene>
<dbReference type="RefSeq" id="WP_381204963.1">
    <property type="nucleotide sequence ID" value="NZ_JBHSPC010000011.1"/>
</dbReference>
<organism evidence="7 8">
    <name type="scientific">Streptomyces incanus</name>
    <dbReference type="NCBI Taxonomy" id="887453"/>
    <lineage>
        <taxon>Bacteria</taxon>
        <taxon>Bacillati</taxon>
        <taxon>Actinomycetota</taxon>
        <taxon>Actinomycetes</taxon>
        <taxon>Kitasatosporales</taxon>
        <taxon>Streptomycetaceae</taxon>
        <taxon>Streptomyces</taxon>
    </lineage>
</organism>
<evidence type="ECO:0000259" key="5">
    <source>
        <dbReference type="Pfam" id="PF07992"/>
    </source>
</evidence>
<dbReference type="InterPro" id="IPR023753">
    <property type="entry name" value="FAD/NAD-binding_dom"/>
</dbReference>
<keyword evidence="2" id="KW-0285">Flavoprotein</keyword>
<keyword evidence="3" id="KW-0274">FAD</keyword>
<dbReference type="Gene3D" id="3.30.390.30">
    <property type="match status" value="1"/>
</dbReference>
<evidence type="ECO:0000256" key="1">
    <source>
        <dbReference type="ARBA" id="ARBA00001974"/>
    </source>
</evidence>
<evidence type="ECO:0000259" key="6">
    <source>
        <dbReference type="Pfam" id="PF14759"/>
    </source>
</evidence>
<evidence type="ECO:0000313" key="8">
    <source>
        <dbReference type="Proteomes" id="UP001596183"/>
    </source>
</evidence>
<accession>A0ABW0XFJ1</accession>